<evidence type="ECO:0000313" key="6">
    <source>
        <dbReference type="EMBL" id="TXL78151.1"/>
    </source>
</evidence>
<evidence type="ECO:0000256" key="1">
    <source>
        <dbReference type="ARBA" id="ARBA00004418"/>
    </source>
</evidence>
<dbReference type="Gene3D" id="3.40.190.10">
    <property type="entry name" value="Periplasmic binding protein-like II"/>
    <property type="match status" value="1"/>
</dbReference>
<dbReference type="InterPro" id="IPR030678">
    <property type="entry name" value="Peptide/Ni-bd"/>
</dbReference>
<feature type="domain" description="Solute-binding protein family 5" evidence="5">
    <location>
        <begin position="93"/>
        <end position="460"/>
    </location>
</feature>
<organism evidence="6 7">
    <name type="scientific">Vineibacter terrae</name>
    <dbReference type="NCBI Taxonomy" id="2586908"/>
    <lineage>
        <taxon>Bacteria</taxon>
        <taxon>Pseudomonadati</taxon>
        <taxon>Pseudomonadota</taxon>
        <taxon>Alphaproteobacteria</taxon>
        <taxon>Hyphomicrobiales</taxon>
        <taxon>Vineibacter</taxon>
    </lineage>
</organism>
<dbReference type="Gene3D" id="3.10.105.10">
    <property type="entry name" value="Dipeptide-binding Protein, Domain 3"/>
    <property type="match status" value="1"/>
</dbReference>
<evidence type="ECO:0000256" key="2">
    <source>
        <dbReference type="ARBA" id="ARBA00005695"/>
    </source>
</evidence>
<dbReference type="InterPro" id="IPR039424">
    <property type="entry name" value="SBP_5"/>
</dbReference>
<dbReference type="PANTHER" id="PTHR30290">
    <property type="entry name" value="PERIPLASMIC BINDING COMPONENT OF ABC TRANSPORTER"/>
    <property type="match status" value="1"/>
</dbReference>
<name>A0A5C8PQY6_9HYPH</name>
<dbReference type="AlphaFoldDB" id="A0A5C8PQY6"/>
<keyword evidence="3" id="KW-0813">Transport</keyword>
<accession>A0A5C8PQY6</accession>
<dbReference type="InterPro" id="IPR006311">
    <property type="entry name" value="TAT_signal"/>
</dbReference>
<dbReference type="GO" id="GO:1904680">
    <property type="term" value="F:peptide transmembrane transporter activity"/>
    <property type="evidence" value="ECO:0007669"/>
    <property type="project" value="TreeGrafter"/>
</dbReference>
<comment type="similarity">
    <text evidence="2">Belongs to the bacterial solute-binding protein 5 family.</text>
</comment>
<dbReference type="Proteomes" id="UP000321638">
    <property type="component" value="Unassembled WGS sequence"/>
</dbReference>
<evidence type="ECO:0000259" key="5">
    <source>
        <dbReference type="Pfam" id="PF00496"/>
    </source>
</evidence>
<dbReference type="SUPFAM" id="SSF53850">
    <property type="entry name" value="Periplasmic binding protein-like II"/>
    <property type="match status" value="1"/>
</dbReference>
<reference evidence="6 7" key="1">
    <citation type="submission" date="2019-06" db="EMBL/GenBank/DDBJ databases">
        <title>New taxonomy in bacterial strain CC-CFT640, isolated from vineyard.</title>
        <authorList>
            <person name="Lin S.-Y."/>
            <person name="Tsai C.-F."/>
            <person name="Young C.-C."/>
        </authorList>
    </citation>
    <scope>NUCLEOTIDE SEQUENCE [LARGE SCALE GENOMIC DNA]</scope>
    <source>
        <strain evidence="6 7">CC-CFT640</strain>
    </source>
</reference>
<dbReference type="GO" id="GO:0015833">
    <property type="term" value="P:peptide transport"/>
    <property type="evidence" value="ECO:0007669"/>
    <property type="project" value="TreeGrafter"/>
</dbReference>
<dbReference type="Pfam" id="PF00496">
    <property type="entry name" value="SBP_bac_5"/>
    <property type="match status" value="1"/>
</dbReference>
<keyword evidence="4" id="KW-0732">Signal</keyword>
<evidence type="ECO:0000256" key="4">
    <source>
        <dbReference type="ARBA" id="ARBA00022729"/>
    </source>
</evidence>
<keyword evidence="7" id="KW-1185">Reference proteome</keyword>
<comment type="subcellular location">
    <subcellularLocation>
        <location evidence="1">Periplasm</location>
    </subcellularLocation>
</comment>
<sequence>MVDDLRRRDVFKLAGGATSLALAGTAFTQRAAAQDVRTLTIAWDTDIDTLDPAAFKSIGAYVVQANVYDSPLMWKVQPEQGKPGLFRSRPGEFDPSAAQAWSFEKDGATVVLKIRDGLTLPSGKPVTAHTVKYAFDRGLQSPGYIRLLFPVLLGVTKPEQIVVRDDKTLAIEMPAPSPMALDVLALSNNAILDPDEVKAHASEKDPWATDWLKRNVAGVGPYRLVKNEPGVEVVLEAAKNYWRPQPFFQRLVFKFVPSEADRVLLLKRRAVDIVTGRPGLSPRNVKSLEGEAGLKIFSVPDTTCHWLSMNTKKAPFDNVKVRQAINYAIPINAIIPSVLFGYGTQMKSPVPSLTPGYDDKLSPYKHDIAKAKALMSEAGVGPLPITIELAVRVGWQPHEQAAVWIQRELEQIGFKVNIVKETDATFRQVASKGGHQLSIETWQSWINDPFYHLHFNFHSKSVTTNTAFYANPELDKLIEENMRSPHGSSRLAAARRAQQILIDDAVWGFLWYDSWTRVMRADLVGVEKRWDTFERYYGMKLA</sequence>
<dbReference type="GO" id="GO:0030288">
    <property type="term" value="C:outer membrane-bounded periplasmic space"/>
    <property type="evidence" value="ECO:0007669"/>
    <property type="project" value="UniProtKB-ARBA"/>
</dbReference>
<dbReference type="InterPro" id="IPR000914">
    <property type="entry name" value="SBP_5_dom"/>
</dbReference>
<dbReference type="CDD" id="cd08512">
    <property type="entry name" value="PBP2_NikA_DppA_OppA_like_7"/>
    <property type="match status" value="1"/>
</dbReference>
<dbReference type="PANTHER" id="PTHR30290:SF10">
    <property type="entry name" value="PERIPLASMIC OLIGOPEPTIDE-BINDING PROTEIN-RELATED"/>
    <property type="match status" value="1"/>
</dbReference>
<dbReference type="PROSITE" id="PS51318">
    <property type="entry name" value="TAT"/>
    <property type="match status" value="1"/>
</dbReference>
<protein>
    <submittedName>
        <fullName evidence="6">ABC transporter substrate-binding protein</fullName>
    </submittedName>
</protein>
<dbReference type="RefSeq" id="WP_147846419.1">
    <property type="nucleotide sequence ID" value="NZ_VDUZ01000007.1"/>
</dbReference>
<dbReference type="GO" id="GO:0043190">
    <property type="term" value="C:ATP-binding cassette (ABC) transporter complex"/>
    <property type="evidence" value="ECO:0007669"/>
    <property type="project" value="InterPro"/>
</dbReference>
<evidence type="ECO:0000313" key="7">
    <source>
        <dbReference type="Proteomes" id="UP000321638"/>
    </source>
</evidence>
<dbReference type="OrthoDB" id="9803988at2"/>
<comment type="caution">
    <text evidence="6">The sequence shown here is derived from an EMBL/GenBank/DDBJ whole genome shotgun (WGS) entry which is preliminary data.</text>
</comment>
<evidence type="ECO:0000256" key="3">
    <source>
        <dbReference type="ARBA" id="ARBA00022448"/>
    </source>
</evidence>
<dbReference type="PIRSF" id="PIRSF002741">
    <property type="entry name" value="MppA"/>
    <property type="match status" value="1"/>
</dbReference>
<gene>
    <name evidence="6" type="ORF">FHP25_08085</name>
</gene>
<proteinExistence type="inferred from homology"/>
<dbReference type="EMBL" id="VDUZ01000007">
    <property type="protein sequence ID" value="TXL78151.1"/>
    <property type="molecule type" value="Genomic_DNA"/>
</dbReference>